<proteinExistence type="predicted"/>
<dbReference type="AlphaFoldDB" id="H9BWI9"/>
<dbReference type="EMBL" id="JQ085817">
    <property type="protein sequence ID" value="AFD03161.1"/>
    <property type="molecule type" value="Genomic_DNA"/>
</dbReference>
<evidence type="ECO:0000313" key="1">
    <source>
        <dbReference type="EMBL" id="AFD03161.1"/>
    </source>
</evidence>
<organism evidence="1">
    <name type="scientific">uncultured bacterium W5-102b</name>
    <dbReference type="NCBI Taxonomy" id="1130996"/>
    <lineage>
        <taxon>Bacteria</taxon>
        <taxon>environmental samples</taxon>
    </lineage>
</organism>
<sequence length="254" mass="27894">MSYGMHCNKQAAGRDNTVNDDMGLLGSADWLTHPRLVDATALLRQSPTGKQLVEDLSKLPVRLEFHKPPATMLEFLDGTMGAYQPSTNRMRMAWESGITDVHTIGDTQFKPWSTTDVAALLAHEGQHQIQNRHFRSIPRYLLLDGPASIVAGAREALSSRNAGESLATAYKRGQDRRYIRHEIEAFRVADRIMYELGETPLHHAADGTYLGDDAILTGHAKSYRPSTGRVLAQTGIVVAFGAAAALEGTSRLRS</sequence>
<reference evidence="1" key="1">
    <citation type="submission" date="2011-11" db="EMBL/GenBank/DDBJ databases">
        <title>Construction and analysis of a metagenome of deep-sea sediment.</title>
        <authorList>
            <person name="Huo Y.-Y."/>
            <person name="Cheng H."/>
            <person name="Wu M."/>
        </authorList>
    </citation>
    <scope>NUCLEOTIDE SEQUENCE</scope>
</reference>
<name>H9BWI9_9BACT</name>
<protein>
    <submittedName>
        <fullName evidence="1">Uncharacterized protein</fullName>
    </submittedName>
</protein>
<accession>H9BWI9</accession>